<feature type="domain" description="Major facilitator superfamily (MFS) profile" evidence="6">
    <location>
        <begin position="1"/>
        <end position="447"/>
    </location>
</feature>
<dbReference type="GO" id="GO:0005886">
    <property type="term" value="C:plasma membrane"/>
    <property type="evidence" value="ECO:0007669"/>
    <property type="project" value="TreeGrafter"/>
</dbReference>
<dbReference type="PANTHER" id="PTHR23502">
    <property type="entry name" value="MAJOR FACILITATOR SUPERFAMILY"/>
    <property type="match status" value="1"/>
</dbReference>
<feature type="transmembrane region" description="Helical" evidence="5">
    <location>
        <begin position="79"/>
        <end position="101"/>
    </location>
</feature>
<feature type="transmembrane region" description="Helical" evidence="5">
    <location>
        <begin position="284"/>
        <end position="306"/>
    </location>
</feature>
<evidence type="ECO:0000256" key="4">
    <source>
        <dbReference type="ARBA" id="ARBA00023136"/>
    </source>
</evidence>
<dbReference type="InterPro" id="IPR011701">
    <property type="entry name" value="MFS"/>
</dbReference>
<proteinExistence type="predicted"/>
<feature type="transmembrane region" description="Helical" evidence="5">
    <location>
        <begin position="145"/>
        <end position="164"/>
    </location>
</feature>
<organism evidence="7 8">
    <name type="scientific">Penicillium frequentans</name>
    <dbReference type="NCBI Taxonomy" id="3151616"/>
    <lineage>
        <taxon>Eukaryota</taxon>
        <taxon>Fungi</taxon>
        <taxon>Dikarya</taxon>
        <taxon>Ascomycota</taxon>
        <taxon>Pezizomycotina</taxon>
        <taxon>Eurotiomycetes</taxon>
        <taxon>Eurotiomycetidae</taxon>
        <taxon>Eurotiales</taxon>
        <taxon>Aspergillaceae</taxon>
        <taxon>Penicillium</taxon>
    </lineage>
</organism>
<feature type="transmembrane region" description="Helical" evidence="5">
    <location>
        <begin position="55"/>
        <end position="73"/>
    </location>
</feature>
<feature type="transmembrane region" description="Helical" evidence="5">
    <location>
        <begin position="327"/>
        <end position="346"/>
    </location>
</feature>
<feature type="transmembrane region" description="Helical" evidence="5">
    <location>
        <begin position="24"/>
        <end position="43"/>
    </location>
</feature>
<sequence>MAGAGPAVATENFMQDFSKSSDQVTQLLTFNFLLLGIGNIFWVPLAMKFGKRASLLVAMALQLGALIWCALAKSFDSLLAARIVLGFAAAAGESIVPELVADIFFLHERATMMAIYVIMISGGSAIGPLIAGFMVQFTAQTWRSYFWLCAGLAAANLALLFFFCPESNFRRPEFENDRELEMVSAGDEEAAEKSDSSFVENVSASTPGYTITLLPFKERLSLIRYDTSISFLKALIEPLRLLRHPSVLWAIYAYGCSLSPQIIMIFTMTTLLMPPPYNFSSSDIGLMEIAAIIGFVIACFGGGYMSDCITQYIVKKSNGVIRPEQRLVSLLPGMLIAPAGCIVLAFACQNKLNWVAIAFGFGMVSFGEVYTPNIALTYVVHRHQKHAAQCLVLINIFKNILAFLFLYEAVTWVTSQGFTQVYMIMFMLNMLTLILAVPLYFYGPRERE</sequence>
<keyword evidence="8" id="KW-1185">Reference proteome</keyword>
<dbReference type="EMBL" id="JAQIZZ010000001">
    <property type="protein sequence ID" value="KAJ5557487.1"/>
    <property type="molecule type" value="Genomic_DNA"/>
</dbReference>
<keyword evidence="4 5" id="KW-0472">Membrane</keyword>
<dbReference type="AlphaFoldDB" id="A0AAD6D9W2"/>
<feature type="transmembrane region" description="Helical" evidence="5">
    <location>
        <begin position="390"/>
        <end position="410"/>
    </location>
</feature>
<gene>
    <name evidence="7" type="ORF">N7494_001402</name>
</gene>
<dbReference type="PROSITE" id="PS50850">
    <property type="entry name" value="MFS"/>
    <property type="match status" value="1"/>
</dbReference>
<dbReference type="Proteomes" id="UP001220324">
    <property type="component" value="Unassembled WGS sequence"/>
</dbReference>
<dbReference type="SUPFAM" id="SSF103473">
    <property type="entry name" value="MFS general substrate transporter"/>
    <property type="match status" value="1"/>
</dbReference>
<dbReference type="GO" id="GO:0022857">
    <property type="term" value="F:transmembrane transporter activity"/>
    <property type="evidence" value="ECO:0007669"/>
    <property type="project" value="InterPro"/>
</dbReference>
<evidence type="ECO:0000256" key="3">
    <source>
        <dbReference type="ARBA" id="ARBA00022989"/>
    </source>
</evidence>
<dbReference type="InterPro" id="IPR036259">
    <property type="entry name" value="MFS_trans_sf"/>
</dbReference>
<dbReference type="PANTHER" id="PTHR23502:SF181">
    <property type="entry name" value="MAJOR FACILITATOR SUPERFAMILY (MFS) PROFILE DOMAIN-CONTAINING PROTEIN"/>
    <property type="match status" value="1"/>
</dbReference>
<keyword evidence="3 5" id="KW-1133">Transmembrane helix</keyword>
<feature type="transmembrane region" description="Helical" evidence="5">
    <location>
        <begin position="247"/>
        <end position="272"/>
    </location>
</feature>
<evidence type="ECO:0000313" key="8">
    <source>
        <dbReference type="Proteomes" id="UP001220324"/>
    </source>
</evidence>
<feature type="transmembrane region" description="Helical" evidence="5">
    <location>
        <begin position="422"/>
        <end position="442"/>
    </location>
</feature>
<dbReference type="InterPro" id="IPR020846">
    <property type="entry name" value="MFS_dom"/>
</dbReference>
<evidence type="ECO:0000256" key="2">
    <source>
        <dbReference type="ARBA" id="ARBA00022692"/>
    </source>
</evidence>
<accession>A0AAD6D9W2</accession>
<evidence type="ECO:0000313" key="7">
    <source>
        <dbReference type="EMBL" id="KAJ5557487.1"/>
    </source>
</evidence>
<comment type="caution">
    <text evidence="7">The sequence shown here is derived from an EMBL/GenBank/DDBJ whole genome shotgun (WGS) entry which is preliminary data.</text>
</comment>
<reference evidence="7 8" key="1">
    <citation type="journal article" date="2023" name="IMA Fungus">
        <title>Comparative genomic study of the Penicillium genus elucidates a diverse pangenome and 15 lateral gene transfer events.</title>
        <authorList>
            <person name="Petersen C."/>
            <person name="Sorensen T."/>
            <person name="Nielsen M.R."/>
            <person name="Sondergaard T.E."/>
            <person name="Sorensen J.L."/>
            <person name="Fitzpatrick D.A."/>
            <person name="Frisvad J.C."/>
            <person name="Nielsen K.L."/>
        </authorList>
    </citation>
    <scope>NUCLEOTIDE SEQUENCE [LARGE SCALE GENOMIC DNA]</scope>
    <source>
        <strain evidence="7 8">IBT 35679</strain>
    </source>
</reference>
<evidence type="ECO:0000256" key="5">
    <source>
        <dbReference type="SAM" id="Phobius"/>
    </source>
</evidence>
<dbReference type="Pfam" id="PF07690">
    <property type="entry name" value="MFS_1"/>
    <property type="match status" value="1"/>
</dbReference>
<dbReference type="Gene3D" id="1.20.1250.20">
    <property type="entry name" value="MFS general substrate transporter like domains"/>
    <property type="match status" value="1"/>
</dbReference>
<evidence type="ECO:0000256" key="1">
    <source>
        <dbReference type="ARBA" id="ARBA00004141"/>
    </source>
</evidence>
<evidence type="ECO:0000259" key="6">
    <source>
        <dbReference type="PROSITE" id="PS50850"/>
    </source>
</evidence>
<feature type="transmembrane region" description="Helical" evidence="5">
    <location>
        <begin position="352"/>
        <end position="370"/>
    </location>
</feature>
<comment type="subcellular location">
    <subcellularLocation>
        <location evidence="1">Membrane</location>
        <topology evidence="1">Multi-pass membrane protein</topology>
    </subcellularLocation>
</comment>
<keyword evidence="2 5" id="KW-0812">Transmembrane</keyword>
<name>A0AAD6D9W2_9EURO</name>
<protein>
    <submittedName>
        <fullName evidence="7">Major facilitator superfamily domain general substrate transporter</fullName>
    </submittedName>
</protein>
<feature type="transmembrane region" description="Helical" evidence="5">
    <location>
        <begin position="113"/>
        <end position="139"/>
    </location>
</feature>